<feature type="transmembrane region" description="Helical" evidence="8">
    <location>
        <begin position="216"/>
        <end position="235"/>
    </location>
</feature>
<name>A0A2T0W497_9RHOB</name>
<protein>
    <submittedName>
        <fullName evidence="10">Chloramphenicol-sensitive protein RarD</fullName>
    </submittedName>
</protein>
<dbReference type="GO" id="GO:0005886">
    <property type="term" value="C:plasma membrane"/>
    <property type="evidence" value="ECO:0007669"/>
    <property type="project" value="UniProtKB-SubCell"/>
</dbReference>
<dbReference type="AlphaFoldDB" id="A0A2T0W497"/>
<feature type="transmembrane region" description="Helical" evidence="8">
    <location>
        <begin position="124"/>
        <end position="141"/>
    </location>
</feature>
<keyword evidence="3" id="KW-0813">Transport</keyword>
<evidence type="ECO:0000256" key="2">
    <source>
        <dbReference type="ARBA" id="ARBA00007362"/>
    </source>
</evidence>
<dbReference type="Pfam" id="PF00892">
    <property type="entry name" value="EamA"/>
    <property type="match status" value="1"/>
</dbReference>
<comment type="caution">
    <text evidence="10">The sequence shown here is derived from an EMBL/GenBank/DDBJ whole genome shotgun (WGS) entry which is preliminary data.</text>
</comment>
<evidence type="ECO:0000313" key="10">
    <source>
        <dbReference type="EMBL" id="PRY80298.1"/>
    </source>
</evidence>
<dbReference type="Proteomes" id="UP000238007">
    <property type="component" value="Unassembled WGS sequence"/>
</dbReference>
<comment type="subcellular location">
    <subcellularLocation>
        <location evidence="1">Cell membrane</location>
        <topology evidence="1">Multi-pass membrane protein</topology>
    </subcellularLocation>
</comment>
<dbReference type="NCBIfam" id="TIGR00688">
    <property type="entry name" value="rarD"/>
    <property type="match status" value="1"/>
</dbReference>
<evidence type="ECO:0000256" key="8">
    <source>
        <dbReference type="SAM" id="Phobius"/>
    </source>
</evidence>
<feature type="transmembrane region" description="Helical" evidence="8">
    <location>
        <begin position="37"/>
        <end position="58"/>
    </location>
</feature>
<feature type="transmembrane region" description="Helical" evidence="8">
    <location>
        <begin position="247"/>
        <end position="265"/>
    </location>
</feature>
<dbReference type="PANTHER" id="PTHR22911">
    <property type="entry name" value="ACYL-MALONYL CONDENSING ENZYME-RELATED"/>
    <property type="match status" value="1"/>
</dbReference>
<dbReference type="InterPro" id="IPR037185">
    <property type="entry name" value="EmrE-like"/>
</dbReference>
<dbReference type="Gene3D" id="1.10.3730.20">
    <property type="match status" value="1"/>
</dbReference>
<evidence type="ECO:0000256" key="3">
    <source>
        <dbReference type="ARBA" id="ARBA00022448"/>
    </source>
</evidence>
<sequence length="298" mass="32357">MTDTVKGIIAIVATCVIWGLSPIYYKALSHVPPLEVLSHRALWSFLLFAVILIVQRRFGQMFSLIREQPVLMGLAALMISANWFLFILSSQIDRSTEASVGYYIYPLLSVLIGRFVLSEPLSPLKWIAIGLVFTAVTVLTLGLGVVPFVALSLAVTFAIYGLIKKGVSAGPVLTVATEVTLVLPLAVIWLAGVHFAGFEGFKPTTGGAFGSNWRDSILLICAGPITSIPLLMFSYGARRVSMATTGIAFYINPTLQFLVAVLIFAEPFGTVHMIAFPMIWAAVVLYSVTAIRQDRAAR</sequence>
<feature type="transmembrane region" description="Helical" evidence="8">
    <location>
        <begin position="100"/>
        <end position="117"/>
    </location>
</feature>
<evidence type="ECO:0000259" key="9">
    <source>
        <dbReference type="Pfam" id="PF00892"/>
    </source>
</evidence>
<feature type="transmembrane region" description="Helical" evidence="8">
    <location>
        <begin position="7"/>
        <end position="25"/>
    </location>
</feature>
<dbReference type="OrthoDB" id="369870at2"/>
<organism evidence="10 11">
    <name type="scientific">Yoonia maritima</name>
    <dbReference type="NCBI Taxonomy" id="1435347"/>
    <lineage>
        <taxon>Bacteria</taxon>
        <taxon>Pseudomonadati</taxon>
        <taxon>Pseudomonadota</taxon>
        <taxon>Alphaproteobacteria</taxon>
        <taxon>Rhodobacterales</taxon>
        <taxon>Paracoccaceae</taxon>
        <taxon>Yoonia</taxon>
    </lineage>
</organism>
<keyword evidence="11" id="KW-1185">Reference proteome</keyword>
<accession>A0A2T0W497</accession>
<evidence type="ECO:0000256" key="4">
    <source>
        <dbReference type="ARBA" id="ARBA00022475"/>
    </source>
</evidence>
<dbReference type="InterPro" id="IPR004626">
    <property type="entry name" value="RarD"/>
</dbReference>
<gene>
    <name evidence="10" type="ORF">CLV80_101149</name>
</gene>
<keyword evidence="4" id="KW-1003">Cell membrane</keyword>
<keyword evidence="7 8" id="KW-0472">Membrane</keyword>
<evidence type="ECO:0000256" key="1">
    <source>
        <dbReference type="ARBA" id="ARBA00004651"/>
    </source>
</evidence>
<evidence type="ECO:0000256" key="6">
    <source>
        <dbReference type="ARBA" id="ARBA00022989"/>
    </source>
</evidence>
<keyword evidence="6 8" id="KW-1133">Transmembrane helix</keyword>
<feature type="transmembrane region" description="Helical" evidence="8">
    <location>
        <begin position="175"/>
        <end position="196"/>
    </location>
</feature>
<evidence type="ECO:0000256" key="7">
    <source>
        <dbReference type="ARBA" id="ARBA00023136"/>
    </source>
</evidence>
<feature type="domain" description="EamA" evidence="9">
    <location>
        <begin position="6"/>
        <end position="140"/>
    </location>
</feature>
<evidence type="ECO:0000256" key="5">
    <source>
        <dbReference type="ARBA" id="ARBA00022692"/>
    </source>
</evidence>
<dbReference type="SUPFAM" id="SSF103481">
    <property type="entry name" value="Multidrug resistance efflux transporter EmrE"/>
    <property type="match status" value="2"/>
</dbReference>
<comment type="similarity">
    <text evidence="2">Belongs to the EamA transporter family.</text>
</comment>
<dbReference type="PANTHER" id="PTHR22911:SF137">
    <property type="entry name" value="SOLUTE CARRIER FAMILY 35 MEMBER G2-RELATED"/>
    <property type="match status" value="1"/>
</dbReference>
<dbReference type="EMBL" id="PVTP01000001">
    <property type="protein sequence ID" value="PRY80298.1"/>
    <property type="molecule type" value="Genomic_DNA"/>
</dbReference>
<evidence type="ECO:0000313" key="11">
    <source>
        <dbReference type="Proteomes" id="UP000238007"/>
    </source>
</evidence>
<dbReference type="InterPro" id="IPR000620">
    <property type="entry name" value="EamA_dom"/>
</dbReference>
<reference evidence="10 11" key="1">
    <citation type="submission" date="2018-03" db="EMBL/GenBank/DDBJ databases">
        <title>Genomic Encyclopedia of Archaeal and Bacterial Type Strains, Phase II (KMG-II): from individual species to whole genera.</title>
        <authorList>
            <person name="Goeker M."/>
        </authorList>
    </citation>
    <scope>NUCLEOTIDE SEQUENCE [LARGE SCALE GENOMIC DNA]</scope>
    <source>
        <strain evidence="10 11">DSM 101533</strain>
    </source>
</reference>
<feature type="transmembrane region" description="Helical" evidence="8">
    <location>
        <begin position="70"/>
        <end position="88"/>
    </location>
</feature>
<feature type="transmembrane region" description="Helical" evidence="8">
    <location>
        <begin position="271"/>
        <end position="291"/>
    </location>
</feature>
<keyword evidence="5 8" id="KW-0812">Transmembrane</keyword>
<dbReference type="RefSeq" id="WP_106353725.1">
    <property type="nucleotide sequence ID" value="NZ_PVTP01000001.1"/>
</dbReference>
<proteinExistence type="inferred from homology"/>